<dbReference type="InterPro" id="IPR006048">
    <property type="entry name" value="A-amylase/branching_C"/>
</dbReference>
<evidence type="ECO:0000256" key="2">
    <source>
        <dbReference type="ARBA" id="ARBA00002953"/>
    </source>
</evidence>
<name>A0A848H8C0_9BURK</name>
<dbReference type="PANTHER" id="PTHR43651:SF3">
    <property type="entry name" value="1,4-ALPHA-GLUCAN-BRANCHING ENZYME"/>
    <property type="match status" value="1"/>
</dbReference>
<dbReference type="Pfam" id="PF00128">
    <property type="entry name" value="Alpha-amylase"/>
    <property type="match status" value="1"/>
</dbReference>
<evidence type="ECO:0000256" key="5">
    <source>
        <dbReference type="ARBA" id="ARBA00022600"/>
    </source>
</evidence>
<evidence type="ECO:0000256" key="8">
    <source>
        <dbReference type="ARBA" id="ARBA00023056"/>
    </source>
</evidence>
<organism evidence="14 15">
    <name type="scientific">Ramlibacter agri</name>
    <dbReference type="NCBI Taxonomy" id="2728837"/>
    <lineage>
        <taxon>Bacteria</taxon>
        <taxon>Pseudomonadati</taxon>
        <taxon>Pseudomonadota</taxon>
        <taxon>Betaproteobacteria</taxon>
        <taxon>Burkholderiales</taxon>
        <taxon>Comamonadaceae</taxon>
        <taxon>Ramlibacter</taxon>
    </lineage>
</organism>
<protein>
    <recommendedName>
        <fullName evidence="10">1,4-alpha-glucan branching enzyme GlgB</fullName>
        <ecNumber evidence="10">2.4.1.18</ecNumber>
    </recommendedName>
    <alternativeName>
        <fullName evidence="10">1,4-alpha-D-glucan:1,4-alpha-D-glucan 6-glucosyl-transferase</fullName>
    </alternativeName>
    <alternativeName>
        <fullName evidence="10">Alpha-(1-&gt;4)-glucan branching enzyme</fullName>
    </alternativeName>
    <alternativeName>
        <fullName evidence="10">Glycogen branching enzyme</fullName>
        <shortName evidence="10">BE</shortName>
    </alternativeName>
</protein>
<dbReference type="PANTHER" id="PTHR43651">
    <property type="entry name" value="1,4-ALPHA-GLUCAN-BRANCHING ENZYME"/>
    <property type="match status" value="1"/>
</dbReference>
<dbReference type="UniPathway" id="UPA00164"/>
<evidence type="ECO:0000256" key="10">
    <source>
        <dbReference type="HAMAP-Rule" id="MF_00685"/>
    </source>
</evidence>
<evidence type="ECO:0000256" key="12">
    <source>
        <dbReference type="SAM" id="MobiDB-lite"/>
    </source>
</evidence>
<accession>A0A848H8C0</accession>
<dbReference type="InterPro" id="IPR013783">
    <property type="entry name" value="Ig-like_fold"/>
</dbReference>
<dbReference type="RefSeq" id="WP_169419709.1">
    <property type="nucleotide sequence ID" value="NZ_JABBFX010000001.1"/>
</dbReference>
<evidence type="ECO:0000256" key="3">
    <source>
        <dbReference type="ARBA" id="ARBA00004964"/>
    </source>
</evidence>
<feature type="domain" description="Glycosyl hydrolase family 13 catalytic" evidence="13">
    <location>
        <begin position="157"/>
        <end position="524"/>
    </location>
</feature>
<dbReference type="InterPro" id="IPR044143">
    <property type="entry name" value="GlgB_N_E_set_prok"/>
</dbReference>
<dbReference type="GO" id="GO:0005978">
    <property type="term" value="P:glycogen biosynthetic process"/>
    <property type="evidence" value="ECO:0007669"/>
    <property type="project" value="UniProtKB-UniRule"/>
</dbReference>
<dbReference type="SUPFAM" id="SSF81296">
    <property type="entry name" value="E set domains"/>
    <property type="match status" value="1"/>
</dbReference>
<evidence type="ECO:0000313" key="14">
    <source>
        <dbReference type="EMBL" id="NML45630.1"/>
    </source>
</evidence>
<dbReference type="GO" id="GO:0003844">
    <property type="term" value="F:1,4-alpha-glucan branching enzyme activity"/>
    <property type="evidence" value="ECO:0007669"/>
    <property type="project" value="UniProtKB-UniRule"/>
</dbReference>
<dbReference type="EMBL" id="JABBFX010000001">
    <property type="protein sequence ID" value="NML45630.1"/>
    <property type="molecule type" value="Genomic_DNA"/>
</dbReference>
<dbReference type="FunFam" id="2.60.40.1180:FF:000002">
    <property type="entry name" value="1,4-alpha-glucan branching enzyme GlgB"/>
    <property type="match status" value="1"/>
</dbReference>
<comment type="caution">
    <text evidence="14">The sequence shown here is derived from an EMBL/GenBank/DDBJ whole genome shotgun (WGS) entry which is preliminary data.</text>
</comment>
<evidence type="ECO:0000259" key="13">
    <source>
        <dbReference type="SMART" id="SM00642"/>
    </source>
</evidence>
<dbReference type="CDD" id="cd11322">
    <property type="entry name" value="AmyAc_Glg_BE"/>
    <property type="match status" value="1"/>
</dbReference>
<comment type="function">
    <text evidence="2 10">Catalyzes the formation of the alpha-1,6-glucosidic linkages in glycogen by scission of a 1,4-alpha-linked oligosaccharide from growing alpha-1,4-glucan chains and the subsequent attachment of the oligosaccharide to the alpha-1,6 position.</text>
</comment>
<dbReference type="InterPro" id="IPR014756">
    <property type="entry name" value="Ig_E-set"/>
</dbReference>
<dbReference type="GO" id="GO:0005829">
    <property type="term" value="C:cytosol"/>
    <property type="evidence" value="ECO:0007669"/>
    <property type="project" value="TreeGrafter"/>
</dbReference>
<feature type="active site" description="Nucleophile" evidence="10 11">
    <location>
        <position position="314"/>
    </location>
</feature>
<dbReference type="HAMAP" id="MF_00685">
    <property type="entry name" value="GlgB"/>
    <property type="match status" value="1"/>
</dbReference>
<keyword evidence="15" id="KW-1185">Reference proteome</keyword>
<proteinExistence type="inferred from homology"/>
<dbReference type="Gene3D" id="2.60.40.1180">
    <property type="entry name" value="Golgi alpha-mannosidase II"/>
    <property type="match status" value="1"/>
</dbReference>
<dbReference type="InterPro" id="IPR006407">
    <property type="entry name" value="GlgB"/>
</dbReference>
<dbReference type="FunFam" id="3.20.20.80:FF:000003">
    <property type="entry name" value="1,4-alpha-glucan branching enzyme GlgB"/>
    <property type="match status" value="1"/>
</dbReference>
<dbReference type="SUPFAM" id="SSF51445">
    <property type="entry name" value="(Trans)glycosidases"/>
    <property type="match status" value="1"/>
</dbReference>
<feature type="region of interest" description="Disordered" evidence="12">
    <location>
        <begin position="1"/>
        <end position="30"/>
    </location>
</feature>
<dbReference type="Proteomes" id="UP000541185">
    <property type="component" value="Unassembled WGS sequence"/>
</dbReference>
<evidence type="ECO:0000256" key="4">
    <source>
        <dbReference type="ARBA" id="ARBA00009000"/>
    </source>
</evidence>
<keyword evidence="6 10" id="KW-0328">Glycosyltransferase</keyword>
<keyword evidence="7 10" id="KW-0808">Transferase</keyword>
<dbReference type="SMART" id="SM00642">
    <property type="entry name" value="Aamy"/>
    <property type="match status" value="1"/>
</dbReference>
<keyword evidence="9 10" id="KW-0119">Carbohydrate metabolism</keyword>
<sequence>MTSQLSETDPHASGNGPAGEPSRQRYASHHHRQFEVMGAHPTDQGTWFTVWAPNAHNVGVIGAFNNWHCEPLRRMDDGSGRWTGRIANARAGDCYKYRVENAWGHWMDKADPYAFRMEHPPGTASQVWDLAYDWNDGEWMRTRGQRQGHEQPMSIYEVHLGSWQREEDGRFLNYRELAQRLAVHCHNMGFTHVELMPVAEHPFYGSWGYQVTGYFAPTSRYGTPQDLMAFVDTLHQQGIGVFLDWVPSHFPADPHALARFDGTALYEHEDPRRGFHPEWNSLIFNYGRYEVRDFLISNALFWLEKYHFDGLRVDAVASMLYLDYARRHGEWIPNQHGGNQNHDAVRFLQDLNTTIYAHYPDVHMIAEESTAWPAVSRPVHFGGLGFGMKWNMGWMNDTLRYFSRPHFYRHWHGDDIRFSAVYAFHENFILPLSHDEVVYGKGSLLRRQPGDEWQRFAGLRNLYGYMWAHPGKKLLFMGGEFGQYEEWHHERTLDWHLWARPFHAGVARWIADLNAVYKQLPALHRHDFDGEGFSWIPCERHESTILTFLRRAGPGEGSAVVICNLTAEPRPALRVAMPEAGEWHEVLNSDAAVYGGSGIGNLGRVQASPQPVGGWPASALVAVPPLGTVILSNRPIPTTAPPQGDFHARQ</sequence>
<dbReference type="InterPro" id="IPR017853">
    <property type="entry name" value="GH"/>
</dbReference>
<dbReference type="SUPFAM" id="SSF51011">
    <property type="entry name" value="Glycosyl hydrolase domain"/>
    <property type="match status" value="1"/>
</dbReference>
<dbReference type="NCBIfam" id="NF008967">
    <property type="entry name" value="PRK12313.1"/>
    <property type="match status" value="1"/>
</dbReference>
<comment type="subunit">
    <text evidence="10">Monomer.</text>
</comment>
<evidence type="ECO:0000256" key="7">
    <source>
        <dbReference type="ARBA" id="ARBA00022679"/>
    </source>
</evidence>
<evidence type="ECO:0000256" key="9">
    <source>
        <dbReference type="ARBA" id="ARBA00023277"/>
    </source>
</evidence>
<evidence type="ECO:0000256" key="6">
    <source>
        <dbReference type="ARBA" id="ARBA00022676"/>
    </source>
</evidence>
<dbReference type="NCBIfam" id="TIGR01515">
    <property type="entry name" value="branching_enzym"/>
    <property type="match status" value="1"/>
</dbReference>
<dbReference type="Gene3D" id="3.20.20.80">
    <property type="entry name" value="Glycosidases"/>
    <property type="match status" value="1"/>
</dbReference>
<dbReference type="CDD" id="cd02855">
    <property type="entry name" value="E_set_GBE_prok_N"/>
    <property type="match status" value="1"/>
</dbReference>
<keyword evidence="8 10" id="KW-0320">Glycogen biosynthesis</keyword>
<comment type="pathway">
    <text evidence="3 10">Glycan biosynthesis; glycogen biosynthesis.</text>
</comment>
<dbReference type="EC" id="2.4.1.18" evidence="10"/>
<dbReference type="Gene3D" id="2.60.40.10">
    <property type="entry name" value="Immunoglobulins"/>
    <property type="match status" value="1"/>
</dbReference>
<dbReference type="GO" id="GO:0043169">
    <property type="term" value="F:cation binding"/>
    <property type="evidence" value="ECO:0007669"/>
    <property type="project" value="InterPro"/>
</dbReference>
<comment type="catalytic activity">
    <reaction evidence="1 10">
        <text>Transfers a segment of a (1-&gt;4)-alpha-D-glucan chain to a primary hydroxy group in a similar glucan chain.</text>
        <dbReference type="EC" id="2.4.1.18"/>
    </reaction>
</comment>
<dbReference type="InterPro" id="IPR006047">
    <property type="entry name" value="GH13_cat_dom"/>
</dbReference>
<dbReference type="Pfam" id="PF02922">
    <property type="entry name" value="CBM_48"/>
    <property type="match status" value="1"/>
</dbReference>
<dbReference type="Pfam" id="PF02806">
    <property type="entry name" value="Alpha-amylase_C"/>
    <property type="match status" value="1"/>
</dbReference>
<feature type="active site" description="Proton donor" evidence="10 11">
    <location>
        <position position="367"/>
    </location>
</feature>
<dbReference type="InterPro" id="IPR004193">
    <property type="entry name" value="Glyco_hydro_13_N"/>
</dbReference>
<dbReference type="NCBIfam" id="NF003811">
    <property type="entry name" value="PRK05402.1"/>
    <property type="match status" value="1"/>
</dbReference>
<dbReference type="InterPro" id="IPR037439">
    <property type="entry name" value="Branching_enzy"/>
</dbReference>
<dbReference type="GO" id="GO:0004553">
    <property type="term" value="F:hydrolase activity, hydrolyzing O-glycosyl compounds"/>
    <property type="evidence" value="ECO:0007669"/>
    <property type="project" value="InterPro"/>
</dbReference>
<keyword evidence="5 10" id="KW-0321">Glycogen metabolism</keyword>
<dbReference type="InterPro" id="IPR013780">
    <property type="entry name" value="Glyco_hydro_b"/>
</dbReference>
<evidence type="ECO:0000256" key="1">
    <source>
        <dbReference type="ARBA" id="ARBA00000826"/>
    </source>
</evidence>
<gene>
    <name evidence="10 14" type="primary">glgB</name>
    <name evidence="14" type="ORF">HHL11_17905</name>
</gene>
<evidence type="ECO:0000313" key="15">
    <source>
        <dbReference type="Proteomes" id="UP000541185"/>
    </source>
</evidence>
<dbReference type="PIRSF" id="PIRSF000463">
    <property type="entry name" value="GlgB"/>
    <property type="match status" value="1"/>
</dbReference>
<dbReference type="AlphaFoldDB" id="A0A848H8C0"/>
<comment type="similarity">
    <text evidence="4 10">Belongs to the glycosyl hydrolase 13 family. GlgB subfamily.</text>
</comment>
<reference evidence="14 15" key="1">
    <citation type="submission" date="2020-04" db="EMBL/GenBank/DDBJ databases">
        <title>Ramlibacter sp. G-1-2-2 isolated from soil.</title>
        <authorList>
            <person name="Dahal R.H."/>
        </authorList>
    </citation>
    <scope>NUCLEOTIDE SEQUENCE [LARGE SCALE GENOMIC DNA]</scope>
    <source>
        <strain evidence="14 15">G-1-2-2</strain>
    </source>
</reference>
<evidence type="ECO:0000256" key="11">
    <source>
        <dbReference type="PIRSR" id="PIRSR000463-1"/>
    </source>
</evidence>